<evidence type="ECO:0000313" key="5">
    <source>
        <dbReference type="EMBL" id="ADH64399.1"/>
    </source>
</evidence>
<dbReference type="InterPro" id="IPR015797">
    <property type="entry name" value="NUDIX_hydrolase-like_dom_sf"/>
</dbReference>
<dbReference type="Pfam" id="PF00293">
    <property type="entry name" value="NUDIX"/>
    <property type="match status" value="1"/>
</dbReference>
<comment type="similarity">
    <text evidence="3">Belongs to the Nudix hydrolase family.</text>
</comment>
<name>D7BB25_ALLS1</name>
<proteinExistence type="inferred from homology"/>
<dbReference type="PROSITE" id="PS51462">
    <property type="entry name" value="NUDIX"/>
    <property type="match status" value="1"/>
</dbReference>
<dbReference type="eggNOG" id="COG0494">
    <property type="taxonomic scope" value="Bacteria"/>
</dbReference>
<dbReference type="OrthoDB" id="9804563at2"/>
<evidence type="ECO:0000259" key="4">
    <source>
        <dbReference type="PROSITE" id="PS51462"/>
    </source>
</evidence>
<dbReference type="InterPro" id="IPR020476">
    <property type="entry name" value="Nudix_hydrolase"/>
</dbReference>
<keyword evidence="6" id="KW-1185">Reference proteome</keyword>
<dbReference type="RefSeq" id="WP_013158940.1">
    <property type="nucleotide sequence ID" value="NC_014212.1"/>
</dbReference>
<dbReference type="EMBL" id="CP002042">
    <property type="protein sequence ID" value="ADH64399.1"/>
    <property type="molecule type" value="Genomic_DNA"/>
</dbReference>
<evidence type="ECO:0000256" key="1">
    <source>
        <dbReference type="ARBA" id="ARBA00001946"/>
    </source>
</evidence>
<keyword evidence="2 3" id="KW-0378">Hydrolase</keyword>
<dbReference type="SUPFAM" id="SSF55811">
    <property type="entry name" value="Nudix"/>
    <property type="match status" value="1"/>
</dbReference>
<protein>
    <submittedName>
        <fullName evidence="5">NUDIX hydrolase</fullName>
    </submittedName>
</protein>
<dbReference type="AlphaFoldDB" id="D7BB25"/>
<reference evidence="5 6" key="1">
    <citation type="journal article" date="2010" name="Stand. Genomic Sci.">
        <title>Complete genome sequence of Meiothermus silvanus type strain (VI-R2).</title>
        <authorList>
            <person name="Sikorski J."/>
            <person name="Tindall B.J."/>
            <person name="Lowry S."/>
            <person name="Lucas S."/>
            <person name="Nolan M."/>
            <person name="Copeland A."/>
            <person name="Glavina Del Rio T."/>
            <person name="Tice H."/>
            <person name="Cheng J.F."/>
            <person name="Han C."/>
            <person name="Pitluck S."/>
            <person name="Liolios K."/>
            <person name="Ivanova N."/>
            <person name="Mavromatis K."/>
            <person name="Mikhailova N."/>
            <person name="Pati A."/>
            <person name="Goodwin L."/>
            <person name="Chen A."/>
            <person name="Palaniappan K."/>
            <person name="Land M."/>
            <person name="Hauser L."/>
            <person name="Chang Y.J."/>
            <person name="Jeffries C.D."/>
            <person name="Rohde M."/>
            <person name="Goker M."/>
            <person name="Woyke T."/>
            <person name="Bristow J."/>
            <person name="Eisen J.A."/>
            <person name="Markowitz V."/>
            <person name="Hugenholtz P."/>
            <person name="Kyrpides N.C."/>
            <person name="Klenk H.P."/>
            <person name="Lapidus A."/>
        </authorList>
    </citation>
    <scope>NUCLEOTIDE SEQUENCE [LARGE SCALE GENOMIC DNA]</scope>
    <source>
        <strain evidence="6">ATCC 700542 / DSM 9946 / VI-R2</strain>
    </source>
</reference>
<comment type="cofactor">
    <cofactor evidence="1">
        <name>Mg(2+)</name>
        <dbReference type="ChEBI" id="CHEBI:18420"/>
    </cofactor>
</comment>
<accession>D7BB25</accession>
<dbReference type="HOGENOM" id="CLU_116638_0_1_0"/>
<dbReference type="PANTHER" id="PTHR43046">
    <property type="entry name" value="GDP-MANNOSE MANNOSYL HYDROLASE"/>
    <property type="match status" value="1"/>
</dbReference>
<dbReference type="InterPro" id="IPR020084">
    <property type="entry name" value="NUDIX_hydrolase_CS"/>
</dbReference>
<evidence type="ECO:0000313" key="6">
    <source>
        <dbReference type="Proteomes" id="UP000001916"/>
    </source>
</evidence>
<gene>
    <name evidence="5" type="ordered locus">Mesil_2549</name>
</gene>
<evidence type="ECO:0000256" key="3">
    <source>
        <dbReference type="RuleBase" id="RU003476"/>
    </source>
</evidence>
<dbReference type="GO" id="GO:0016787">
    <property type="term" value="F:hydrolase activity"/>
    <property type="evidence" value="ECO:0007669"/>
    <property type="project" value="UniProtKB-KW"/>
</dbReference>
<dbReference type="PRINTS" id="PR00502">
    <property type="entry name" value="NUDIXFAMILY"/>
</dbReference>
<dbReference type="Gene3D" id="3.90.79.10">
    <property type="entry name" value="Nucleoside Triphosphate Pyrophosphohydrolase"/>
    <property type="match status" value="1"/>
</dbReference>
<feature type="domain" description="Nudix hydrolase" evidence="4">
    <location>
        <begin position="1"/>
        <end position="142"/>
    </location>
</feature>
<dbReference type="PROSITE" id="PS00893">
    <property type="entry name" value="NUDIX_BOX"/>
    <property type="match status" value="1"/>
</dbReference>
<organism evidence="5 6">
    <name type="scientific">Allomeiothermus silvanus (strain ATCC 700542 / DSM 9946 / NBRC 106475 / NCIMB 13440 / VI-R2)</name>
    <name type="common">Thermus silvanus</name>
    <dbReference type="NCBI Taxonomy" id="526227"/>
    <lineage>
        <taxon>Bacteria</taxon>
        <taxon>Thermotogati</taxon>
        <taxon>Deinococcota</taxon>
        <taxon>Deinococci</taxon>
        <taxon>Thermales</taxon>
        <taxon>Thermaceae</taxon>
        <taxon>Allomeiothermus</taxon>
    </lineage>
</organism>
<evidence type="ECO:0000256" key="2">
    <source>
        <dbReference type="ARBA" id="ARBA00022801"/>
    </source>
</evidence>
<dbReference type="InterPro" id="IPR000086">
    <property type="entry name" value="NUDIX_hydrolase_dom"/>
</dbReference>
<dbReference type="PANTHER" id="PTHR43046:SF14">
    <property type="entry name" value="MUTT_NUDIX FAMILY PROTEIN"/>
    <property type="match status" value="1"/>
</dbReference>
<dbReference type="CDD" id="cd04663">
    <property type="entry name" value="NUDIX_Hydrolase"/>
    <property type="match status" value="1"/>
</dbReference>
<sequence>MRNRVVCYITRGRSELLVFEHDDASLKAGVQVVAGGLEPGETPEQAAVREAWEEAGLQLENPRFLGSLTLNPPSGRSRPETWHFFWLEAPAATPNAWKHTVLSGEEDAGLVYHQRFVSLDDVRLHWNLDAKLETLRSRLNCEEGL</sequence>
<dbReference type="STRING" id="526227.Mesil_2549"/>
<dbReference type="KEGG" id="msv:Mesil_2549"/>
<dbReference type="Proteomes" id="UP000001916">
    <property type="component" value="Chromosome"/>
</dbReference>